<gene>
    <name evidence="2" type="ORF">SAMN04487947_0593</name>
</gene>
<feature type="transmembrane region" description="Helical" evidence="1">
    <location>
        <begin position="9"/>
        <end position="28"/>
    </location>
</feature>
<reference evidence="3" key="1">
    <citation type="submission" date="2016-10" db="EMBL/GenBank/DDBJ databases">
        <authorList>
            <person name="Varghese N."/>
            <person name="Submissions S."/>
        </authorList>
    </citation>
    <scope>NUCLEOTIDE SEQUENCE [LARGE SCALE GENOMIC DNA]</scope>
    <source>
        <strain evidence="3">CGMCC 1.7736</strain>
    </source>
</reference>
<accession>A0A1I6G5M3</accession>
<keyword evidence="1" id="KW-0472">Membrane</keyword>
<dbReference type="OrthoDB" id="282380at2157"/>
<keyword evidence="1" id="KW-1133">Transmembrane helix</keyword>
<keyword evidence="1" id="KW-0812">Transmembrane</keyword>
<protein>
    <submittedName>
        <fullName evidence="2">Uncharacterized protein</fullName>
    </submittedName>
</protein>
<feature type="transmembrane region" description="Helical" evidence="1">
    <location>
        <begin position="48"/>
        <end position="66"/>
    </location>
</feature>
<evidence type="ECO:0000256" key="1">
    <source>
        <dbReference type="SAM" id="Phobius"/>
    </source>
</evidence>
<organism evidence="2 3">
    <name type="scientific">Halogeometricum rufum</name>
    <dbReference type="NCBI Taxonomy" id="553469"/>
    <lineage>
        <taxon>Archaea</taxon>
        <taxon>Methanobacteriati</taxon>
        <taxon>Methanobacteriota</taxon>
        <taxon>Stenosarchaea group</taxon>
        <taxon>Halobacteria</taxon>
        <taxon>Halobacteriales</taxon>
        <taxon>Haloferacaceae</taxon>
        <taxon>Halogeometricum</taxon>
    </lineage>
</organism>
<evidence type="ECO:0000313" key="3">
    <source>
        <dbReference type="Proteomes" id="UP000198531"/>
    </source>
</evidence>
<dbReference type="EMBL" id="FOYT01000001">
    <property type="protein sequence ID" value="SFR37337.1"/>
    <property type="molecule type" value="Genomic_DNA"/>
</dbReference>
<keyword evidence="3" id="KW-1185">Reference proteome</keyword>
<dbReference type="RefSeq" id="WP_089804434.1">
    <property type="nucleotide sequence ID" value="NZ_FOYT01000001.1"/>
</dbReference>
<dbReference type="Proteomes" id="UP000198531">
    <property type="component" value="Unassembled WGS sequence"/>
</dbReference>
<name>A0A1I6G5M3_9EURY</name>
<dbReference type="AlphaFoldDB" id="A0A1I6G5M3"/>
<sequence length="67" mass="6544">MSANVTAKYALGMSGVAVGGFWLAGFLLSTEVSVAAGPNAATATKSVGIFALAVSLVAAVMLLAVVE</sequence>
<evidence type="ECO:0000313" key="2">
    <source>
        <dbReference type="EMBL" id="SFR37337.1"/>
    </source>
</evidence>
<proteinExistence type="predicted"/>